<comment type="caution">
    <text evidence="3">The sequence shown here is derived from an EMBL/GenBank/DDBJ whole genome shotgun (WGS) entry which is preliminary data.</text>
</comment>
<dbReference type="NCBIfam" id="TIGR03058">
    <property type="entry name" value="rpt_csmH"/>
    <property type="match status" value="3"/>
</dbReference>
<keyword evidence="3" id="KW-0946">Virion</keyword>
<organism evidence="3 4">
    <name type="scientific">Pelodictyon luteolum</name>
    <dbReference type="NCBI Taxonomy" id="1100"/>
    <lineage>
        <taxon>Bacteria</taxon>
        <taxon>Pseudomonadati</taxon>
        <taxon>Chlorobiota</taxon>
        <taxon>Chlorobiia</taxon>
        <taxon>Chlorobiales</taxon>
        <taxon>Chlorobiaceae</taxon>
        <taxon>Chlorobium/Pelodictyon group</taxon>
        <taxon>Pelodictyon</taxon>
    </lineage>
</organism>
<dbReference type="Proteomes" id="UP000076481">
    <property type="component" value="Unassembled WGS sequence"/>
</dbReference>
<sequence>MAAEELNKPVTPAAPAKQADMQGANVGNGDMAHLIGNMGLLIDSTIESVQGVINSVSSATGQLIEGVTTTINSDQVKEMISTVSSATGQLVDGVTSTMNSDQVKEMISTVSSATGQLVDGVTATLNSEQVKSSFQELGKLWTNILESLNTTVATGQVQDLFNNVSAGLGQLMGSVMPGGMQMGGNGDKAKKEIKQIPFSQKETAAPAAPAAQLPGTPGQQN</sequence>
<protein>
    <submittedName>
        <fullName evidence="3">Chlorosome envelope protein H</fullName>
    </submittedName>
</protein>
<evidence type="ECO:0000313" key="3">
    <source>
        <dbReference type="EMBL" id="KZK73943.1"/>
    </source>
</evidence>
<dbReference type="RefSeq" id="WP_303681742.1">
    <property type="nucleotide sequence ID" value="NZ_LVWG01000032.1"/>
</dbReference>
<dbReference type="AlphaFoldDB" id="A0A165LEX6"/>
<proteinExistence type="predicted"/>
<evidence type="ECO:0000259" key="2">
    <source>
        <dbReference type="Pfam" id="PF18857"/>
    </source>
</evidence>
<dbReference type="Pfam" id="PF18857">
    <property type="entry name" value="LPD38"/>
    <property type="match status" value="1"/>
</dbReference>
<dbReference type="EMBL" id="LVWG01000032">
    <property type="protein sequence ID" value="KZK73943.1"/>
    <property type="molecule type" value="Genomic_DNA"/>
</dbReference>
<feature type="region of interest" description="Disordered" evidence="1">
    <location>
        <begin position="185"/>
        <end position="221"/>
    </location>
</feature>
<evidence type="ECO:0000256" key="1">
    <source>
        <dbReference type="SAM" id="MobiDB-lite"/>
    </source>
</evidence>
<name>A0A165LEX6_PELLU</name>
<reference evidence="3 4" key="1">
    <citation type="submission" date="2016-03" db="EMBL/GenBank/DDBJ databases">
        <title>Speciation and ecological success in dimly lit waters: horizontal gene transfer in a green sulfur bacteria bloom unveiled by metagenomic assembly.</title>
        <authorList>
            <person name="Llorens-Mares T."/>
            <person name="Liu Z."/>
            <person name="Allen L.Z."/>
            <person name="Rusch D.B."/>
            <person name="Craig M.T."/>
            <person name="Dupont C.L."/>
            <person name="Bryant D.A."/>
            <person name="Casamayor E.O."/>
        </authorList>
    </citation>
    <scope>NUCLEOTIDE SEQUENCE [LARGE SCALE GENOMIC DNA]</scope>
    <source>
        <strain evidence="3">CIII</strain>
    </source>
</reference>
<keyword evidence="3" id="KW-0261">Viral envelope protein</keyword>
<feature type="domain" description="Large polyvalent protein associated" evidence="2">
    <location>
        <begin position="30"/>
        <end position="198"/>
    </location>
</feature>
<accession>A0A165LEX6</accession>
<dbReference type="InterPro" id="IPR040561">
    <property type="entry name" value="LPD38"/>
</dbReference>
<feature type="region of interest" description="Disordered" evidence="1">
    <location>
        <begin position="1"/>
        <end position="24"/>
    </location>
</feature>
<gene>
    <name evidence="3" type="ORF">A3K90_06870</name>
</gene>
<dbReference type="InterPro" id="IPR017845">
    <property type="entry name" value="Chlorosome_envelope_CsmH"/>
</dbReference>
<evidence type="ECO:0000313" key="4">
    <source>
        <dbReference type="Proteomes" id="UP000076481"/>
    </source>
</evidence>